<feature type="transmembrane region" description="Helical" evidence="1">
    <location>
        <begin position="141"/>
        <end position="159"/>
    </location>
</feature>
<sequence>MPKKIPVRKAMVYLIFFILMIKQLYSYAGMGYTLIENSTYGFQQLPRIGGVTIALDYLALALLITLFLVEYPKIIRKLTELGMTALLVMTGAVVCWAFITLIRYGAKTVLYSETTPEVYLTILAVVVGVDDKLYGSFSRIALRMGVFSLAASLTSYLLFLSKHPSGLMGNTAALILYVQGFWLVVIGSIDYFKKRKKRAFICFLMTICMVLALLFNARSYVIQSLIWTLVFPYITTQKGKRGRFRGVWAAVAIGGLAFAFVANFEPHLFETFMEKTDRDTRSFQYIELFSQTNLKDFLIGQGYAFQYYSPTMGGFYSYIDNGYLFLMMRYGISICLPYVLLLVMGIYNSLFYNKERLIRGYSLVLIMWMCALGGLSVYTMLVFDIKCLAIAVVIGRCLAIHREKRKKSEKGAKTDARP</sequence>
<dbReference type="Proteomes" id="UP000586254">
    <property type="component" value="Unassembled WGS sequence"/>
</dbReference>
<dbReference type="AlphaFoldDB" id="A0A1I5IID8"/>
<dbReference type="EMBL" id="JACCKS010000009">
    <property type="protein sequence ID" value="NZA38398.1"/>
    <property type="molecule type" value="Genomic_DNA"/>
</dbReference>
<gene>
    <name evidence="2" type="ORF">H0N91_09665</name>
</gene>
<reference evidence="2 3" key="1">
    <citation type="submission" date="2020-07" db="EMBL/GenBank/DDBJ databases">
        <title>Organ Donor 1.</title>
        <authorList>
            <person name="Marsh A.J."/>
            <person name="Azcarate-Peril M.A."/>
        </authorList>
    </citation>
    <scope>NUCLEOTIDE SEQUENCE [LARGE SCALE GENOMIC DNA]</scope>
    <source>
        <strain evidence="2 3">AMC0717</strain>
    </source>
</reference>
<accession>A0A1I5IID8</accession>
<feature type="transmembrane region" description="Helical" evidence="1">
    <location>
        <begin position="247"/>
        <end position="264"/>
    </location>
</feature>
<protein>
    <submittedName>
        <fullName evidence="2">Uncharacterized protein</fullName>
    </submittedName>
</protein>
<feature type="transmembrane region" description="Helical" evidence="1">
    <location>
        <begin position="330"/>
        <end position="350"/>
    </location>
</feature>
<dbReference type="RefSeq" id="WP_090411972.1">
    <property type="nucleotide sequence ID" value="NZ_CAJKZB010000002.1"/>
</dbReference>
<proteinExistence type="predicted"/>
<keyword evidence="1" id="KW-1133">Transmembrane helix</keyword>
<feature type="transmembrane region" description="Helical" evidence="1">
    <location>
        <begin position="47"/>
        <end position="69"/>
    </location>
</feature>
<organism evidence="2 3">
    <name type="scientific">Eubacterium callanderi</name>
    <dbReference type="NCBI Taxonomy" id="53442"/>
    <lineage>
        <taxon>Bacteria</taxon>
        <taxon>Bacillati</taxon>
        <taxon>Bacillota</taxon>
        <taxon>Clostridia</taxon>
        <taxon>Eubacteriales</taxon>
        <taxon>Eubacteriaceae</taxon>
        <taxon>Eubacterium</taxon>
    </lineage>
</organism>
<keyword evidence="1" id="KW-0472">Membrane</keyword>
<comment type="caution">
    <text evidence="2">The sequence shown here is derived from an EMBL/GenBank/DDBJ whole genome shotgun (WGS) entry which is preliminary data.</text>
</comment>
<name>A0A1I5IID8_9FIRM</name>
<feature type="transmembrane region" description="Helical" evidence="1">
    <location>
        <begin position="199"/>
        <end position="214"/>
    </location>
</feature>
<evidence type="ECO:0000313" key="2">
    <source>
        <dbReference type="EMBL" id="NZA38398.1"/>
    </source>
</evidence>
<evidence type="ECO:0000313" key="3">
    <source>
        <dbReference type="Proteomes" id="UP000586254"/>
    </source>
</evidence>
<feature type="transmembrane region" description="Helical" evidence="1">
    <location>
        <begin position="171"/>
        <end position="192"/>
    </location>
</feature>
<feature type="transmembrane region" description="Helical" evidence="1">
    <location>
        <begin position="12"/>
        <end position="35"/>
    </location>
</feature>
<evidence type="ECO:0000256" key="1">
    <source>
        <dbReference type="SAM" id="Phobius"/>
    </source>
</evidence>
<feature type="transmembrane region" description="Helical" evidence="1">
    <location>
        <begin position="81"/>
        <end position="106"/>
    </location>
</feature>
<keyword evidence="1" id="KW-0812">Transmembrane</keyword>
<feature type="transmembrane region" description="Helical" evidence="1">
    <location>
        <begin position="357"/>
        <end position="375"/>
    </location>
</feature>